<dbReference type="CDD" id="cd02540">
    <property type="entry name" value="GT2_GlmU_N_bac"/>
    <property type="match status" value="1"/>
</dbReference>
<comment type="catalytic activity">
    <reaction evidence="6">
        <text>alpha-D-glucosamine 1-phosphate + acetyl-CoA = N-acetyl-alpha-D-glucosamine 1-phosphate + CoA + H(+)</text>
        <dbReference type="Rhea" id="RHEA:13725"/>
        <dbReference type="ChEBI" id="CHEBI:15378"/>
        <dbReference type="ChEBI" id="CHEBI:57287"/>
        <dbReference type="ChEBI" id="CHEBI:57288"/>
        <dbReference type="ChEBI" id="CHEBI:57776"/>
        <dbReference type="ChEBI" id="CHEBI:58516"/>
        <dbReference type="EC" id="2.3.1.157"/>
    </reaction>
</comment>
<comment type="catalytic activity">
    <reaction evidence="7">
        <text>N-acetyl-alpha-D-glucosamine 1-phosphate + UTP + H(+) = UDP-N-acetyl-alpha-D-glucosamine + diphosphate</text>
        <dbReference type="Rhea" id="RHEA:13509"/>
        <dbReference type="ChEBI" id="CHEBI:15378"/>
        <dbReference type="ChEBI" id="CHEBI:33019"/>
        <dbReference type="ChEBI" id="CHEBI:46398"/>
        <dbReference type="ChEBI" id="CHEBI:57705"/>
        <dbReference type="ChEBI" id="CHEBI:57776"/>
        <dbReference type="EC" id="2.7.7.23"/>
    </reaction>
</comment>
<organism evidence="10 11">
    <name type="scientific">Candidatus Nomurabacteria bacterium CG22_combo_CG10-13_8_21_14_all_32_8</name>
    <dbReference type="NCBI Taxonomy" id="1974732"/>
    <lineage>
        <taxon>Bacteria</taxon>
        <taxon>Candidatus Nomuraibacteriota</taxon>
    </lineage>
</organism>
<dbReference type="InterPro" id="IPR050065">
    <property type="entry name" value="GlmU-like"/>
</dbReference>
<dbReference type="SUPFAM" id="SSF53448">
    <property type="entry name" value="Nucleotide-diphospho-sugar transferases"/>
    <property type="match status" value="1"/>
</dbReference>
<evidence type="ECO:0000256" key="7">
    <source>
        <dbReference type="ARBA" id="ARBA00048493"/>
    </source>
</evidence>
<dbReference type="PANTHER" id="PTHR43584:SF3">
    <property type="entry name" value="BIFUNCTIONAL PROTEIN GLMU"/>
    <property type="match status" value="1"/>
</dbReference>
<gene>
    <name evidence="10" type="ORF">COW91_01305</name>
</gene>
<evidence type="ECO:0000256" key="2">
    <source>
        <dbReference type="ARBA" id="ARBA00007947"/>
    </source>
</evidence>
<proteinExistence type="inferred from homology"/>
<evidence type="ECO:0000313" key="10">
    <source>
        <dbReference type="EMBL" id="PIP69068.1"/>
    </source>
</evidence>
<evidence type="ECO:0000256" key="5">
    <source>
        <dbReference type="ARBA" id="ARBA00023315"/>
    </source>
</evidence>
<reference evidence="10 11" key="1">
    <citation type="submission" date="2017-09" db="EMBL/GenBank/DDBJ databases">
        <title>Depth-based differentiation of microbial function through sediment-hosted aquifers and enrichment of novel symbionts in the deep terrestrial subsurface.</title>
        <authorList>
            <person name="Probst A.J."/>
            <person name="Ladd B."/>
            <person name="Jarett J.K."/>
            <person name="Geller-Mcgrath D.E."/>
            <person name="Sieber C.M."/>
            <person name="Emerson J.B."/>
            <person name="Anantharaman K."/>
            <person name="Thomas B.C."/>
            <person name="Malmstrom R."/>
            <person name="Stieglmeier M."/>
            <person name="Klingl A."/>
            <person name="Woyke T."/>
            <person name="Ryan C.M."/>
            <person name="Banfield J.F."/>
        </authorList>
    </citation>
    <scope>NUCLEOTIDE SEQUENCE [LARGE SCALE GENOMIC DNA]</scope>
    <source>
        <strain evidence="10">CG22_combo_CG10-13_8_21_14_all_32_8</strain>
    </source>
</reference>
<feature type="domain" description="MobA-like NTP transferase" evidence="9">
    <location>
        <begin position="7"/>
        <end position="131"/>
    </location>
</feature>
<keyword evidence="5" id="KW-0012">Acyltransferase</keyword>
<dbReference type="Gene3D" id="3.90.550.10">
    <property type="entry name" value="Spore Coat Polysaccharide Biosynthesis Protein SpsA, Chain A"/>
    <property type="match status" value="1"/>
</dbReference>
<evidence type="ECO:0000313" key="11">
    <source>
        <dbReference type="Proteomes" id="UP000229176"/>
    </source>
</evidence>
<comment type="similarity">
    <text evidence="1">In the C-terminal section; belongs to the transferase hexapeptide repeat family.</text>
</comment>
<accession>A0A2H0CI73</accession>
<evidence type="ECO:0000259" key="9">
    <source>
        <dbReference type="Pfam" id="PF12804"/>
    </source>
</evidence>
<evidence type="ECO:0000256" key="4">
    <source>
        <dbReference type="ARBA" id="ARBA00022695"/>
    </source>
</evidence>
<dbReference type="EMBL" id="PCTI01000015">
    <property type="protein sequence ID" value="PIP69068.1"/>
    <property type="molecule type" value="Genomic_DNA"/>
</dbReference>
<evidence type="ECO:0000256" key="3">
    <source>
        <dbReference type="ARBA" id="ARBA00022679"/>
    </source>
</evidence>
<name>A0A2H0CI73_9BACT</name>
<dbReference type="Proteomes" id="UP000229176">
    <property type="component" value="Unassembled WGS sequence"/>
</dbReference>
<evidence type="ECO:0000256" key="8">
    <source>
        <dbReference type="ARBA" id="ARBA00049628"/>
    </source>
</evidence>
<evidence type="ECO:0000256" key="6">
    <source>
        <dbReference type="ARBA" id="ARBA00048247"/>
    </source>
</evidence>
<comment type="similarity">
    <text evidence="2">In the N-terminal section; belongs to the N-acetylglucosamine-1-phosphate uridyltransferase family.</text>
</comment>
<protein>
    <submittedName>
        <fullName evidence="10">Nucleotidyl transferase</fullName>
    </submittedName>
</protein>
<dbReference type="PANTHER" id="PTHR43584">
    <property type="entry name" value="NUCLEOTIDYL TRANSFERASE"/>
    <property type="match status" value="1"/>
</dbReference>
<dbReference type="Pfam" id="PF12804">
    <property type="entry name" value="NTP_transf_3"/>
    <property type="match status" value="1"/>
</dbReference>
<sequence>MKNTQIIILAAGKGVRMKSDEPKALTKLKNKPFLQHILETIATLHLSIQPIIVVGHQKEKIKEFLGNSYTYAEQTELLGTGHAVASAKKNIHPNHKTVLVLSSDQPLISKETIEQLLSKHNEKKPTITIATLKVPDFEEWRSGIRHFGRIIRGNDGLVKGIIEFKDATEKEKLIKELNPAVYAFDSEWLWKNINSLKNENKQKEYYLTDLIKMACEQNKIIETVPLARLIEGLQPNTKEELEMLEKITV</sequence>
<comment type="caution">
    <text evidence="10">The sequence shown here is derived from an EMBL/GenBank/DDBJ whole genome shotgun (WGS) entry which is preliminary data.</text>
</comment>
<dbReference type="GO" id="GO:0003977">
    <property type="term" value="F:UDP-N-acetylglucosamine diphosphorylase activity"/>
    <property type="evidence" value="ECO:0007669"/>
    <property type="project" value="UniProtKB-EC"/>
</dbReference>
<dbReference type="GO" id="GO:0019134">
    <property type="term" value="F:glucosamine-1-phosphate N-acetyltransferase activity"/>
    <property type="evidence" value="ECO:0007669"/>
    <property type="project" value="UniProtKB-EC"/>
</dbReference>
<keyword evidence="4" id="KW-0548">Nucleotidyltransferase</keyword>
<comment type="function">
    <text evidence="8">Catalyzes the last two sequential reactions in the de novo biosynthetic pathway for UDP-N-acetylglucosamine (UDP-GlcNAc). The C-terminal domain catalyzes the transfer of acetyl group from acetyl coenzyme A to glucosamine-1-phosphate (GlcN-1-P) to produce N-acetylglucosamine-1-phosphate (GlcNAc-1-P), which is converted into UDP-GlcNAc by the transfer of uridine 5-monophosphate (from uridine 5-triphosphate), a reaction catalyzed by the N-terminal domain.</text>
</comment>
<dbReference type="AlphaFoldDB" id="A0A2H0CI73"/>
<keyword evidence="3 10" id="KW-0808">Transferase</keyword>
<evidence type="ECO:0000256" key="1">
    <source>
        <dbReference type="ARBA" id="ARBA00007707"/>
    </source>
</evidence>
<dbReference type="InterPro" id="IPR029044">
    <property type="entry name" value="Nucleotide-diphossugar_trans"/>
</dbReference>
<dbReference type="InterPro" id="IPR025877">
    <property type="entry name" value="MobA-like_NTP_Trfase"/>
</dbReference>